<dbReference type="GO" id="GO:0050839">
    <property type="term" value="F:cell adhesion molecule binding"/>
    <property type="evidence" value="ECO:0007669"/>
    <property type="project" value="TreeGrafter"/>
</dbReference>
<organism evidence="9 10">
    <name type="scientific">Folsomia candida</name>
    <name type="common">Springtail</name>
    <dbReference type="NCBI Taxonomy" id="158441"/>
    <lineage>
        <taxon>Eukaryota</taxon>
        <taxon>Metazoa</taxon>
        <taxon>Ecdysozoa</taxon>
        <taxon>Arthropoda</taxon>
        <taxon>Hexapoda</taxon>
        <taxon>Collembola</taxon>
        <taxon>Entomobryomorpha</taxon>
        <taxon>Isotomoidea</taxon>
        <taxon>Isotomidae</taxon>
        <taxon>Proisotominae</taxon>
        <taxon>Folsomia</taxon>
    </lineage>
</organism>
<dbReference type="EMBL" id="LNIX01000002">
    <property type="protein sequence ID" value="OXA60191.1"/>
    <property type="molecule type" value="Genomic_DNA"/>
</dbReference>
<evidence type="ECO:0000256" key="5">
    <source>
        <dbReference type="ARBA" id="ARBA00023319"/>
    </source>
</evidence>
<gene>
    <name evidence="9" type="ORF">Fcan01_05278</name>
</gene>
<dbReference type="GO" id="GO:0005911">
    <property type="term" value="C:cell-cell junction"/>
    <property type="evidence" value="ECO:0007669"/>
    <property type="project" value="TreeGrafter"/>
</dbReference>
<dbReference type="AlphaFoldDB" id="A0A226ETP5"/>
<dbReference type="Gene3D" id="2.60.40.10">
    <property type="entry name" value="Immunoglobulins"/>
    <property type="match status" value="3"/>
</dbReference>
<sequence length="492" mass="53545">MTCDQPNEKKVKNPFMMKLSISSTLAQVPQQAQVPNHHINARRGVPSNFSCESQGTPISYCIWERPADPTKNLSVIYLEFSGDTRPGQQSKKPGYFLTGDGLDKGQCGLKINRVEDTDNGVWQCTLLTSSGSQRGQVHLSILQKPSAPQYVNNVEPMYEDTKTIQPEKITCYSTNGVPRPKFQWFIGDEQITSDLSPLNETTAGNSLYTFQELRNHRFSFKDHGKKLRCVVVHEALSDTDMKEVLMNIEVRYRPRSVRSDGREVDRGIGIQADLGEEKVILLNVSSNPPPRVVWVVDGKQLEQGTNTELFEAIPMRHVAPSVYEVALKIKSVDDEVLTKRIELKVSNDLGVADYVININSSSSGSDGLSAGGILGIVLAILVLIILIAVGVVYTRARGLLCFKEKSGDNHSTVQIDGKNSEVGDSSGAENMGSGEGGGYPPHSQTPPLGASMKVNNGANAPPPAPTIPPPPLDDDPPVYTNGSGRPVKDSPV</sequence>
<name>A0A226ETP5_FOLCA</name>
<feature type="domain" description="Ig-like" evidence="8">
    <location>
        <begin position="29"/>
        <end position="140"/>
    </location>
</feature>
<evidence type="ECO:0000256" key="7">
    <source>
        <dbReference type="SAM" id="Phobius"/>
    </source>
</evidence>
<keyword evidence="7" id="KW-0812">Transmembrane</keyword>
<keyword evidence="5" id="KW-0393">Immunoglobulin domain</keyword>
<dbReference type="PANTHER" id="PTHR11640">
    <property type="entry name" value="NEPHRIN"/>
    <property type="match status" value="1"/>
</dbReference>
<evidence type="ECO:0000256" key="1">
    <source>
        <dbReference type="ARBA" id="ARBA00004479"/>
    </source>
</evidence>
<dbReference type="PANTHER" id="PTHR11640:SF31">
    <property type="entry name" value="IRREGULAR CHIASM C-ROUGHEST PROTEIN-RELATED"/>
    <property type="match status" value="1"/>
</dbReference>
<evidence type="ECO:0000313" key="9">
    <source>
        <dbReference type="EMBL" id="OXA60191.1"/>
    </source>
</evidence>
<keyword evidence="3" id="KW-1015">Disulfide bond</keyword>
<comment type="caution">
    <text evidence="9">The sequence shown here is derived from an EMBL/GenBank/DDBJ whole genome shotgun (WGS) entry which is preliminary data.</text>
</comment>
<feature type="transmembrane region" description="Helical" evidence="7">
    <location>
        <begin position="368"/>
        <end position="393"/>
    </location>
</feature>
<keyword evidence="7" id="KW-1133">Transmembrane helix</keyword>
<feature type="compositionally biased region" description="Pro residues" evidence="6">
    <location>
        <begin position="460"/>
        <end position="471"/>
    </location>
</feature>
<evidence type="ECO:0000313" key="10">
    <source>
        <dbReference type="Proteomes" id="UP000198287"/>
    </source>
</evidence>
<dbReference type="OMA" id="HINARRG"/>
<dbReference type="PROSITE" id="PS50835">
    <property type="entry name" value="IG_LIKE"/>
    <property type="match status" value="2"/>
</dbReference>
<evidence type="ECO:0000259" key="8">
    <source>
        <dbReference type="PROSITE" id="PS50835"/>
    </source>
</evidence>
<evidence type="ECO:0000256" key="4">
    <source>
        <dbReference type="ARBA" id="ARBA00023180"/>
    </source>
</evidence>
<reference evidence="9 10" key="1">
    <citation type="submission" date="2015-12" db="EMBL/GenBank/DDBJ databases">
        <title>The genome of Folsomia candida.</title>
        <authorList>
            <person name="Faddeeva A."/>
            <person name="Derks M.F."/>
            <person name="Anvar Y."/>
            <person name="Smit S."/>
            <person name="Van Straalen N."/>
            <person name="Roelofs D."/>
        </authorList>
    </citation>
    <scope>NUCLEOTIDE SEQUENCE [LARGE SCALE GENOMIC DNA]</scope>
    <source>
        <strain evidence="9 10">VU population</strain>
        <tissue evidence="9">Whole body</tissue>
    </source>
</reference>
<keyword evidence="4" id="KW-0325">Glycoprotein</keyword>
<comment type="subcellular location">
    <subcellularLocation>
        <location evidence="1">Membrane</location>
        <topology evidence="1">Single-pass type I membrane protein</topology>
    </subcellularLocation>
</comment>
<dbReference type="STRING" id="158441.A0A226ETP5"/>
<dbReference type="Pfam" id="PF08205">
    <property type="entry name" value="C2-set_2"/>
    <property type="match status" value="1"/>
</dbReference>
<feature type="region of interest" description="Disordered" evidence="6">
    <location>
        <begin position="408"/>
        <end position="492"/>
    </location>
</feature>
<dbReference type="SUPFAM" id="SSF48726">
    <property type="entry name" value="Immunoglobulin"/>
    <property type="match status" value="2"/>
</dbReference>
<dbReference type="InterPro" id="IPR013783">
    <property type="entry name" value="Ig-like_fold"/>
</dbReference>
<keyword evidence="2 7" id="KW-0472">Membrane</keyword>
<evidence type="ECO:0000256" key="6">
    <source>
        <dbReference type="SAM" id="MobiDB-lite"/>
    </source>
</evidence>
<keyword evidence="10" id="KW-1185">Reference proteome</keyword>
<proteinExistence type="predicted"/>
<dbReference type="GO" id="GO:0098609">
    <property type="term" value="P:cell-cell adhesion"/>
    <property type="evidence" value="ECO:0007669"/>
    <property type="project" value="TreeGrafter"/>
</dbReference>
<dbReference type="GO" id="GO:0005886">
    <property type="term" value="C:plasma membrane"/>
    <property type="evidence" value="ECO:0007669"/>
    <property type="project" value="TreeGrafter"/>
</dbReference>
<protein>
    <submittedName>
        <fullName evidence="9">Fasciclin-3</fullName>
    </submittedName>
</protein>
<evidence type="ECO:0000256" key="2">
    <source>
        <dbReference type="ARBA" id="ARBA00023136"/>
    </source>
</evidence>
<dbReference type="InterPro" id="IPR051275">
    <property type="entry name" value="Cell_adhesion_signaling"/>
</dbReference>
<accession>A0A226ETP5</accession>
<dbReference type="InterPro" id="IPR007110">
    <property type="entry name" value="Ig-like_dom"/>
</dbReference>
<dbReference type="Proteomes" id="UP000198287">
    <property type="component" value="Unassembled WGS sequence"/>
</dbReference>
<feature type="domain" description="Ig-like" evidence="8">
    <location>
        <begin position="145"/>
        <end position="245"/>
    </location>
</feature>
<dbReference type="OrthoDB" id="6345017at2759"/>
<dbReference type="InterPro" id="IPR036179">
    <property type="entry name" value="Ig-like_dom_sf"/>
</dbReference>
<evidence type="ECO:0000256" key="3">
    <source>
        <dbReference type="ARBA" id="ARBA00023157"/>
    </source>
</evidence>
<dbReference type="InterPro" id="IPR013162">
    <property type="entry name" value="CD80_C2-set"/>
</dbReference>